<dbReference type="Gene3D" id="3.40.980.10">
    <property type="entry name" value="MoaB/Mog-like domain"/>
    <property type="match status" value="1"/>
</dbReference>
<dbReference type="GO" id="GO:0061599">
    <property type="term" value="F:molybdopterin molybdotransferase activity"/>
    <property type="evidence" value="ECO:0007669"/>
    <property type="project" value="UniProtKB-UniRule"/>
</dbReference>
<dbReference type="InterPro" id="IPR036425">
    <property type="entry name" value="MoaB/Mog-like_dom_sf"/>
</dbReference>
<dbReference type="InterPro" id="IPR005110">
    <property type="entry name" value="MoeA_linker/N"/>
</dbReference>
<keyword evidence="6" id="KW-0500">Molybdenum</keyword>
<feature type="domain" description="MoaB/Mog" evidence="7">
    <location>
        <begin position="464"/>
        <end position="601"/>
    </location>
</feature>
<dbReference type="InterPro" id="IPR036135">
    <property type="entry name" value="MoeA_linker/N_sf"/>
</dbReference>
<evidence type="ECO:0000256" key="5">
    <source>
        <dbReference type="ARBA" id="ARBA00047317"/>
    </source>
</evidence>
<dbReference type="InterPro" id="IPR038987">
    <property type="entry name" value="MoeA-like"/>
</dbReference>
<dbReference type="InterPro" id="IPR001453">
    <property type="entry name" value="MoaB/Mog_dom"/>
</dbReference>
<keyword evidence="4 6" id="KW-0501">Molybdenum cofactor biosynthesis</keyword>
<dbReference type="Gene3D" id="2.170.190.11">
    <property type="entry name" value="Molybdopterin biosynthesis moea protein, domain 3"/>
    <property type="match status" value="1"/>
</dbReference>
<dbReference type="NCBIfam" id="TIGR00177">
    <property type="entry name" value="molyb_syn"/>
    <property type="match status" value="1"/>
</dbReference>
<evidence type="ECO:0000256" key="4">
    <source>
        <dbReference type="ARBA" id="ARBA00023150"/>
    </source>
</evidence>
<organism evidence="8 9">
    <name type="scientific">Sulfitobacter geojensis</name>
    <dbReference type="NCBI Taxonomy" id="1342299"/>
    <lineage>
        <taxon>Bacteria</taxon>
        <taxon>Pseudomonadati</taxon>
        <taxon>Pseudomonadota</taxon>
        <taxon>Alphaproteobacteria</taxon>
        <taxon>Rhodobacterales</taxon>
        <taxon>Roseobacteraceae</taxon>
        <taxon>Sulfitobacter</taxon>
    </lineage>
</organism>
<dbReference type="GO" id="GO:0005829">
    <property type="term" value="C:cytosol"/>
    <property type="evidence" value="ECO:0007669"/>
    <property type="project" value="TreeGrafter"/>
</dbReference>
<evidence type="ECO:0000313" key="9">
    <source>
        <dbReference type="Proteomes" id="UP000732193"/>
    </source>
</evidence>
<comment type="function">
    <text evidence="1 6">Catalyzes the insertion of molybdate into adenylated molybdopterin with the concomitant release of AMP.</text>
</comment>
<dbReference type="EMBL" id="JAFBRM010000003">
    <property type="protein sequence ID" value="MBM1714614.1"/>
    <property type="molecule type" value="Genomic_DNA"/>
</dbReference>
<dbReference type="SUPFAM" id="SSF63882">
    <property type="entry name" value="MoeA N-terminal region -like"/>
    <property type="match status" value="1"/>
</dbReference>
<dbReference type="PANTHER" id="PTHR10192">
    <property type="entry name" value="MOLYBDOPTERIN BIOSYNTHESIS PROTEIN"/>
    <property type="match status" value="1"/>
</dbReference>
<dbReference type="Gene3D" id="2.40.340.10">
    <property type="entry name" value="MoeA, C-terminal, domain IV"/>
    <property type="match status" value="1"/>
</dbReference>
<evidence type="ECO:0000256" key="1">
    <source>
        <dbReference type="ARBA" id="ARBA00002901"/>
    </source>
</evidence>
<dbReference type="GO" id="GO:0006777">
    <property type="term" value="P:Mo-molybdopterin cofactor biosynthetic process"/>
    <property type="evidence" value="ECO:0007669"/>
    <property type="project" value="UniProtKB-UniRule"/>
</dbReference>
<evidence type="ECO:0000259" key="7">
    <source>
        <dbReference type="SMART" id="SM00852"/>
    </source>
</evidence>
<dbReference type="GO" id="GO:0046872">
    <property type="term" value="F:metal ion binding"/>
    <property type="evidence" value="ECO:0007669"/>
    <property type="project" value="UniProtKB-UniRule"/>
</dbReference>
<comment type="pathway">
    <text evidence="2 6">Cofactor biosynthesis; molybdopterin biosynthesis.</text>
</comment>
<dbReference type="EC" id="2.10.1.1" evidence="6"/>
<keyword evidence="6" id="KW-0460">Magnesium</keyword>
<proteinExistence type="inferred from homology"/>
<keyword evidence="9" id="KW-1185">Reference proteome</keyword>
<dbReference type="CDD" id="cd00887">
    <property type="entry name" value="MoeA"/>
    <property type="match status" value="1"/>
</dbReference>
<dbReference type="SMART" id="SM00852">
    <property type="entry name" value="MoCF_biosynth"/>
    <property type="match status" value="1"/>
</dbReference>
<dbReference type="InterPro" id="IPR036688">
    <property type="entry name" value="MoeA_C_domain_IV_sf"/>
</dbReference>
<dbReference type="PROSITE" id="PS01079">
    <property type="entry name" value="MOCF_BIOSYNTHESIS_2"/>
    <property type="match status" value="1"/>
</dbReference>
<keyword evidence="6" id="KW-0479">Metal-binding</keyword>
<dbReference type="RefSeq" id="WP_203242659.1">
    <property type="nucleotide sequence ID" value="NZ_JAFBRH010000003.1"/>
</dbReference>
<dbReference type="SUPFAM" id="SSF53218">
    <property type="entry name" value="Molybdenum cofactor biosynthesis proteins"/>
    <property type="match status" value="1"/>
</dbReference>
<dbReference type="PANTHER" id="PTHR10192:SF5">
    <property type="entry name" value="GEPHYRIN"/>
    <property type="match status" value="1"/>
</dbReference>
<dbReference type="Proteomes" id="UP000732193">
    <property type="component" value="Unassembled WGS sequence"/>
</dbReference>
<dbReference type="InterPro" id="IPR008284">
    <property type="entry name" value="MoCF_biosynth_CS"/>
</dbReference>
<dbReference type="Pfam" id="PF03454">
    <property type="entry name" value="MoeA_C"/>
    <property type="match status" value="1"/>
</dbReference>
<dbReference type="Gene3D" id="3.90.105.10">
    <property type="entry name" value="Molybdopterin biosynthesis moea protein, domain 2"/>
    <property type="match status" value="1"/>
</dbReference>
<accession>A0AAE3B710</accession>
<gene>
    <name evidence="8" type="ORF">JQV55_13665</name>
</gene>
<evidence type="ECO:0000256" key="6">
    <source>
        <dbReference type="RuleBase" id="RU365090"/>
    </source>
</evidence>
<comment type="caution">
    <text evidence="8">The sequence shown here is derived from an EMBL/GenBank/DDBJ whole genome shotgun (WGS) entry which is preliminary data.</text>
</comment>
<evidence type="ECO:0000256" key="3">
    <source>
        <dbReference type="ARBA" id="ARBA00010763"/>
    </source>
</evidence>
<dbReference type="Pfam" id="PF00994">
    <property type="entry name" value="MoCF_biosynth"/>
    <property type="match status" value="1"/>
</dbReference>
<name>A0AAE3B710_9RHOB</name>
<dbReference type="NCBIfam" id="NF045515">
    <property type="entry name" value="Glp_gephyrin"/>
    <property type="match status" value="1"/>
</dbReference>
<comment type="similarity">
    <text evidence="3 6">Belongs to the MoeA family.</text>
</comment>
<dbReference type="SUPFAM" id="SSF63867">
    <property type="entry name" value="MoeA C-terminal domain-like"/>
    <property type="match status" value="1"/>
</dbReference>
<comment type="cofactor">
    <cofactor evidence="6">
        <name>Mg(2+)</name>
        <dbReference type="ChEBI" id="CHEBI:18420"/>
    </cofactor>
</comment>
<keyword evidence="6" id="KW-0808">Transferase</keyword>
<protein>
    <recommendedName>
        <fullName evidence="6">Molybdopterin molybdenumtransferase</fullName>
        <ecNumber evidence="6">2.10.1.1</ecNumber>
    </recommendedName>
</protein>
<dbReference type="AlphaFoldDB" id="A0AAE3B710"/>
<evidence type="ECO:0000313" key="8">
    <source>
        <dbReference type="EMBL" id="MBM1714614.1"/>
    </source>
</evidence>
<evidence type="ECO:0000256" key="2">
    <source>
        <dbReference type="ARBA" id="ARBA00005046"/>
    </source>
</evidence>
<reference evidence="8 9" key="1">
    <citation type="submission" date="2021-01" db="EMBL/GenBank/DDBJ databases">
        <title>Diatom-associated Roseobacters Show Island Model of Population Structure.</title>
        <authorList>
            <person name="Qu L."/>
            <person name="Feng X."/>
            <person name="Chen Y."/>
            <person name="Li L."/>
            <person name="Wang X."/>
            <person name="Hu Z."/>
            <person name="Wang H."/>
            <person name="Luo H."/>
        </authorList>
    </citation>
    <scope>NUCLEOTIDE SEQUENCE [LARGE SCALE GENOMIC DNA]</scope>
    <source>
        <strain evidence="8 9">TR60-84</strain>
    </source>
</reference>
<dbReference type="InterPro" id="IPR005111">
    <property type="entry name" value="MoeA_C_domain_IV"/>
</dbReference>
<comment type="catalytic activity">
    <reaction evidence="5">
        <text>adenylyl-molybdopterin + molybdate = Mo-molybdopterin + AMP + H(+)</text>
        <dbReference type="Rhea" id="RHEA:35047"/>
        <dbReference type="ChEBI" id="CHEBI:15378"/>
        <dbReference type="ChEBI" id="CHEBI:36264"/>
        <dbReference type="ChEBI" id="CHEBI:62727"/>
        <dbReference type="ChEBI" id="CHEBI:71302"/>
        <dbReference type="ChEBI" id="CHEBI:456215"/>
        <dbReference type="EC" id="2.10.1.1"/>
    </reaction>
</comment>
<dbReference type="Pfam" id="PF03453">
    <property type="entry name" value="MoeA_N"/>
    <property type="match status" value="1"/>
</dbReference>
<sequence length="686" mass="72556">MLGFDTIVAVDWSSGNDTGARPRKDAIWAAVNRGGAADAPVYLRNRQVAEEWLCALFAAEQAAGRRVLAGFDFPFGYPTGFAEALTGSHDPLALWDWLAERVEDTPKQNNRFDLAGAINLQLGDGKGPFWFNGLARDIDGLSRRKDGYANPFAEKRQCEALAKGAFTCWQMGGAGAVGGQMMTGLSVLTRLRRQFDVAVWPFQAPKAQFSFIEIWPSLTVGPAPEGQIKDAWQVAEVARQIASLEVDRLATMLAVDAPEEGWIFGLGFEAELSTPPLRNDCFALPAGVHWTPVDEALDLLKDRLTAVTGIETLPATQALGRILAEPVRARRSNPPLPNTAVDGYGFAGGRDGGPHVLPLATGRAAAGDAPGQVKSGQAVRVLTGAALPTGVDTVVLQEDVRVAEGTIRFSGPIKAGANTRQAGEDVIEGQDILAAGRRITPADLALMAATGTRDIQLRKPLRVGILSTGDELVEAGETAVAGQIHDANRPMLSGVVSAFGHTCIDLGRAPDDRAALRARLDAASGKVDVILTSGGASAGDEDHMSALLQEAGAMALWRIAIKPGRPLALGMWQGVPVFGLPGNPVAALVCALVFARPAMDVLAGASWSEPQGFDVPAAFTKTKKAGRREYLRARLRDGRAEVFASEGSGRISGLSWAEGLVELPEPAATVKEGALVRYIPYGSFGL</sequence>